<sequence>MTEITKKAKSSVKTMSLAQLRSAFETGAIPTDSDYAALIARADIGRQAVGLSEDLNTVTENQTGLSWTANGPLTIKLATGANNESGLKLTENGVEVQAGAGIQVDDQGVAVRAVGALSADEKGLHLKLGPGLELTADSKVTLKLKNSSGLTLEKNELAVKLAEKSGMSTENGLSLIVNQDFLVQNESGLSLVAGVVKRAVDAIGGALQEAIQLVTNYTIEASHPTPEDIGNSKVANRLQKTFSTALKSAKGAPIKPSLTGWAGSMRAELTLAHASGQGTMVDTLVSDATARNRIEHRHIYKADEGKGLFLAVRTINEMSRPRPSSATLIDAGGCIVAFKDSTAAVPSKLYVGYGGYYLNLEEAFTGSVVNIDSINFVLMSGCINGKSVLFSFKFPAV</sequence>
<evidence type="ECO:0000256" key="2">
    <source>
        <dbReference type="ARBA" id="ARBA00022581"/>
    </source>
</evidence>
<evidence type="ECO:0008006" key="5">
    <source>
        <dbReference type="Google" id="ProtNLM"/>
    </source>
</evidence>
<evidence type="ECO:0000313" key="3">
    <source>
        <dbReference type="EMBL" id="AKA86360.1"/>
    </source>
</evidence>
<dbReference type="AlphaFoldDB" id="A0AAU8TWH3"/>
<organism evidence="3 4">
    <name type="scientific">Pseudomonas synxantha</name>
    <dbReference type="NCBI Taxonomy" id="47883"/>
    <lineage>
        <taxon>Bacteria</taxon>
        <taxon>Pseudomonadati</taxon>
        <taxon>Pseudomonadota</taxon>
        <taxon>Gammaproteobacteria</taxon>
        <taxon>Pseudomonadales</taxon>
        <taxon>Pseudomonadaceae</taxon>
        <taxon>Pseudomonas</taxon>
    </lineage>
</organism>
<comment type="subcellular location">
    <subcellularLocation>
        <location evidence="1">Virion</location>
    </subcellularLocation>
</comment>
<accession>A0AAU8TWH3</accession>
<dbReference type="Gene3D" id="2.10.25.20">
    <property type="entry name" value="reovirus attachment protein sigma1, domain 1"/>
    <property type="match status" value="1"/>
</dbReference>
<dbReference type="Proteomes" id="UP000033099">
    <property type="component" value="Chromosome"/>
</dbReference>
<dbReference type="EMBL" id="CP011117">
    <property type="protein sequence ID" value="AKA86360.1"/>
    <property type="molecule type" value="Genomic_DNA"/>
</dbReference>
<dbReference type="KEGG" id="pfb:VO64_5814"/>
<name>A0AAU8TWH3_9PSED</name>
<evidence type="ECO:0000256" key="1">
    <source>
        <dbReference type="ARBA" id="ARBA00004328"/>
    </source>
</evidence>
<proteinExistence type="predicted"/>
<dbReference type="InterPro" id="IPR009013">
    <property type="entry name" value="Attachment_protein_shaft_sf"/>
</dbReference>
<reference evidence="3 4" key="1">
    <citation type="journal article" date="2015" name="Genome Announc.">
        <title>Complete Genome Sequence of Biocontrol Strain Pseudomonas fluorescens LBUM223.</title>
        <authorList>
            <person name="Roquigny R."/>
            <person name="Arseneault T."/>
            <person name="Gadkar V.J."/>
            <person name="Novinscak A."/>
            <person name="Joly D.L."/>
            <person name="Filion M."/>
        </authorList>
    </citation>
    <scope>NUCLEOTIDE SEQUENCE [LARGE SCALE GENOMIC DNA]</scope>
    <source>
        <strain evidence="3 4">LBUM223</strain>
    </source>
</reference>
<evidence type="ECO:0000313" key="4">
    <source>
        <dbReference type="Proteomes" id="UP000033099"/>
    </source>
</evidence>
<dbReference type="SUPFAM" id="SSF51225">
    <property type="entry name" value="Fibre shaft of virus attachment proteins"/>
    <property type="match status" value="1"/>
</dbReference>
<dbReference type="GO" id="GO:0019062">
    <property type="term" value="P:virion attachment to host cell"/>
    <property type="evidence" value="ECO:0007669"/>
    <property type="project" value="InterPro"/>
</dbReference>
<protein>
    <recommendedName>
        <fullName evidence="5">Phage tail fiber protein</fullName>
    </recommendedName>
</protein>
<gene>
    <name evidence="3" type="ORF">VO64_5814</name>
</gene>
<keyword evidence="2" id="KW-0945">Host-virus interaction</keyword>
<dbReference type="RefSeq" id="WP_148666921.1">
    <property type="nucleotide sequence ID" value="NZ_CP011117.2"/>
</dbReference>